<dbReference type="AlphaFoldDB" id="E3JAW8"/>
<sequence length="407" mass="42621">MIDGDGGRPRGGPLAGVRVVELAGRGPGPFGVMVLADLGAEVVRVARVEDVSTGDDESATERALRGHRRHDLVTRGRPSVALDLKHPDGAAAALRLIDGADVVVEGFRPGVAERLGLGPDLCLDRNPRLVYTRMTGFGQDGPYARSPGHDINYVALAGALEPLRRSGQPPAPPLNLLGDYGGGGMLLVVGVLAALVERAVSGRGQVVDAAMVDGVALLTTLLHGMRAEGSWADDPGQNILGLAAPFYNVYETADGRHVAVGAGEHQFYSRLLALIGLDDEAEAELVRGQSDPATWPAARDQLADVFRTRTLDEWSKLLESTDTCFTPILTPAEAAQHPHNVARGTFVDVDGVVQPAPAPRFSRTPSGPVSPPAAAGEHTRKALLAWGFSDTEIAGLLTSGAARQAPS</sequence>
<evidence type="ECO:0000313" key="3">
    <source>
        <dbReference type="Proteomes" id="UP000002484"/>
    </source>
</evidence>
<dbReference type="Gene3D" id="3.30.1540.10">
    <property type="entry name" value="formyl-coa transferase, domain 3"/>
    <property type="match status" value="1"/>
</dbReference>
<organism evidence="2 3">
    <name type="scientific">Pseudofrankia inefficax (strain DSM 45817 / CECT 9037 / DDB 130130 / EuI1c)</name>
    <name type="common">Frankia inefficax</name>
    <dbReference type="NCBI Taxonomy" id="298654"/>
    <lineage>
        <taxon>Bacteria</taxon>
        <taxon>Bacillati</taxon>
        <taxon>Actinomycetota</taxon>
        <taxon>Actinomycetes</taxon>
        <taxon>Frankiales</taxon>
        <taxon>Frankiaceae</taxon>
        <taxon>Pseudofrankia</taxon>
    </lineage>
</organism>
<dbReference type="Pfam" id="PF02515">
    <property type="entry name" value="CoA_transf_3"/>
    <property type="match status" value="1"/>
</dbReference>
<dbReference type="InterPro" id="IPR044855">
    <property type="entry name" value="CoA-Trfase_III_dom3_sf"/>
</dbReference>
<dbReference type="EMBL" id="CP002299">
    <property type="protein sequence ID" value="ADP83456.1"/>
    <property type="molecule type" value="Genomic_DNA"/>
</dbReference>
<keyword evidence="3" id="KW-1185">Reference proteome</keyword>
<dbReference type="STRING" id="298654.FraEuI1c_5469"/>
<dbReference type="Gene3D" id="3.40.50.10540">
    <property type="entry name" value="Crotonobetainyl-coa:carnitine coa-transferase, domain 1"/>
    <property type="match status" value="1"/>
</dbReference>
<gene>
    <name evidence="2" type="ordered locus">FraEuI1c_5469</name>
</gene>
<proteinExistence type="predicted"/>
<reference evidence="2 3" key="1">
    <citation type="submission" date="2010-10" db="EMBL/GenBank/DDBJ databases">
        <title>Complete sequence of Frankia sp. EuI1c.</title>
        <authorList>
            <consortium name="US DOE Joint Genome Institute"/>
            <person name="Lucas S."/>
            <person name="Copeland A."/>
            <person name="Lapidus A."/>
            <person name="Cheng J.-F."/>
            <person name="Bruce D."/>
            <person name="Goodwin L."/>
            <person name="Pitluck S."/>
            <person name="Chertkov O."/>
            <person name="Detter J.C."/>
            <person name="Han C."/>
            <person name="Tapia R."/>
            <person name="Land M."/>
            <person name="Hauser L."/>
            <person name="Jeffries C."/>
            <person name="Kyrpides N."/>
            <person name="Ivanova N."/>
            <person name="Mikhailova N."/>
            <person name="Beauchemin N."/>
            <person name="Sen A."/>
            <person name="Sur S.A."/>
            <person name="Gtari M."/>
            <person name="Wall L."/>
            <person name="Tisa L."/>
            <person name="Woyke T."/>
        </authorList>
    </citation>
    <scope>NUCLEOTIDE SEQUENCE [LARGE SCALE GENOMIC DNA]</scope>
    <source>
        <strain evidence="3">DSM 45817 / CECT 9037 / EuI1c</strain>
    </source>
</reference>
<protein>
    <submittedName>
        <fullName evidence="2">L-carnitine dehydratase/bile acid-inducible protein F</fullName>
    </submittedName>
</protein>
<dbReference type="eggNOG" id="COG1804">
    <property type="taxonomic scope" value="Bacteria"/>
</dbReference>
<dbReference type="KEGG" id="fri:FraEuI1c_5469"/>
<dbReference type="InParanoid" id="E3JAW8"/>
<feature type="region of interest" description="Disordered" evidence="1">
    <location>
        <begin position="357"/>
        <end position="376"/>
    </location>
</feature>
<dbReference type="RefSeq" id="WP_013426574.1">
    <property type="nucleotide sequence ID" value="NC_014666.1"/>
</dbReference>
<dbReference type="InterPro" id="IPR023606">
    <property type="entry name" value="CoA-Trfase_III_dom_1_sf"/>
</dbReference>
<accession>E3JAW8</accession>
<dbReference type="Proteomes" id="UP000002484">
    <property type="component" value="Chromosome"/>
</dbReference>
<dbReference type="HOGENOM" id="CLU_033975_5_0_11"/>
<evidence type="ECO:0000256" key="1">
    <source>
        <dbReference type="SAM" id="MobiDB-lite"/>
    </source>
</evidence>
<dbReference type="InterPro" id="IPR050509">
    <property type="entry name" value="CoA-transferase_III"/>
</dbReference>
<dbReference type="PANTHER" id="PTHR48228">
    <property type="entry name" value="SUCCINYL-COA--D-CITRAMALATE COA-TRANSFERASE"/>
    <property type="match status" value="1"/>
</dbReference>
<dbReference type="GO" id="GO:0003824">
    <property type="term" value="F:catalytic activity"/>
    <property type="evidence" value="ECO:0007669"/>
    <property type="project" value="InterPro"/>
</dbReference>
<dbReference type="SUPFAM" id="SSF89796">
    <property type="entry name" value="CoA-transferase family III (CaiB/BaiF)"/>
    <property type="match status" value="1"/>
</dbReference>
<name>E3JAW8_PSEI1</name>
<dbReference type="InterPro" id="IPR003673">
    <property type="entry name" value="CoA-Trfase_fam_III"/>
</dbReference>
<dbReference type="PANTHER" id="PTHR48228:SF5">
    <property type="entry name" value="ALPHA-METHYLACYL-COA RACEMASE"/>
    <property type="match status" value="1"/>
</dbReference>
<evidence type="ECO:0000313" key="2">
    <source>
        <dbReference type="EMBL" id="ADP83456.1"/>
    </source>
</evidence>